<organism evidence="1 2">
    <name type="scientific">Acidisphaera rubrifaciens HS-AP3</name>
    <dbReference type="NCBI Taxonomy" id="1231350"/>
    <lineage>
        <taxon>Bacteria</taxon>
        <taxon>Pseudomonadati</taxon>
        <taxon>Pseudomonadota</taxon>
        <taxon>Alphaproteobacteria</taxon>
        <taxon>Acetobacterales</taxon>
        <taxon>Acetobacteraceae</taxon>
        <taxon>Acidisphaera</taxon>
    </lineage>
</organism>
<comment type="caution">
    <text evidence="1">The sequence shown here is derived from an EMBL/GenBank/DDBJ whole genome shotgun (WGS) entry which is preliminary data.</text>
</comment>
<evidence type="ECO:0000313" key="2">
    <source>
        <dbReference type="Proteomes" id="UP000032680"/>
    </source>
</evidence>
<name>A0A0D6P8S8_9PROT</name>
<proteinExistence type="predicted"/>
<accession>A0A0D6P8S8</accession>
<sequence>MTGGSVAHQRLIVRLAMLLDAGLDPARHAVVPEMPLHDAKLPLAEQIAVIGDALRMSLMSPAVSASRRTARLIASVWTCI</sequence>
<protein>
    <submittedName>
        <fullName evidence="1">Uncharacterized protein</fullName>
    </submittedName>
</protein>
<dbReference type="Proteomes" id="UP000032680">
    <property type="component" value="Unassembled WGS sequence"/>
</dbReference>
<reference evidence="1 2" key="1">
    <citation type="submission" date="2012-11" db="EMBL/GenBank/DDBJ databases">
        <title>Whole genome sequence of Acidisphaera rubrifaciens HS-AP3.</title>
        <authorList>
            <person name="Azuma Y."/>
            <person name="Higashiura N."/>
            <person name="Hirakawa H."/>
            <person name="Matsushita K."/>
        </authorList>
    </citation>
    <scope>NUCLEOTIDE SEQUENCE [LARGE SCALE GENOMIC DNA]</scope>
    <source>
        <strain evidence="1 2">HS-AP3</strain>
    </source>
</reference>
<keyword evidence="2" id="KW-1185">Reference proteome</keyword>
<dbReference type="EMBL" id="BANB01000265">
    <property type="protein sequence ID" value="GAN77264.1"/>
    <property type="molecule type" value="Genomic_DNA"/>
</dbReference>
<gene>
    <name evidence="1" type="ORF">Asru_0265_12</name>
</gene>
<evidence type="ECO:0000313" key="1">
    <source>
        <dbReference type="EMBL" id="GAN77264.1"/>
    </source>
</evidence>
<dbReference type="AlphaFoldDB" id="A0A0D6P8S8"/>
<dbReference type="RefSeq" id="WP_048861272.1">
    <property type="nucleotide sequence ID" value="NZ_BANB01000265.1"/>
</dbReference>